<dbReference type="InterPro" id="IPR001645">
    <property type="entry name" value="Folylpolyglutamate_synth"/>
</dbReference>
<keyword evidence="16" id="KW-0496">Mitochondrion</keyword>
<dbReference type="InterPro" id="IPR023600">
    <property type="entry name" value="Folylpolyglutamate_synth_euk"/>
</dbReference>
<keyword evidence="17" id="KW-0472">Membrane</keyword>
<evidence type="ECO:0000256" key="17">
    <source>
        <dbReference type="ARBA" id="ARBA00023136"/>
    </source>
</evidence>
<organism evidence="25 26">
    <name type="scientific">Brettanomyces naardenensis</name>
    <name type="common">Yeast</name>
    <dbReference type="NCBI Taxonomy" id="13370"/>
    <lineage>
        <taxon>Eukaryota</taxon>
        <taxon>Fungi</taxon>
        <taxon>Dikarya</taxon>
        <taxon>Ascomycota</taxon>
        <taxon>Saccharomycotina</taxon>
        <taxon>Pichiomycetes</taxon>
        <taxon>Pichiales</taxon>
        <taxon>Pichiaceae</taxon>
        <taxon>Brettanomyces</taxon>
    </lineage>
</organism>
<dbReference type="PROSITE" id="PS01011">
    <property type="entry name" value="FOLYLPOLYGLU_SYNT_1"/>
    <property type="match status" value="1"/>
</dbReference>
<keyword evidence="26" id="KW-1185">Reference proteome</keyword>
<dbReference type="EMBL" id="CAACVR010000067">
    <property type="protein sequence ID" value="VEU24044.1"/>
    <property type="molecule type" value="Genomic_DNA"/>
</dbReference>
<keyword evidence="11 23" id="KW-0479">Metal-binding</keyword>
<evidence type="ECO:0000313" key="25">
    <source>
        <dbReference type="EMBL" id="VEU24044.1"/>
    </source>
</evidence>
<evidence type="ECO:0000256" key="6">
    <source>
        <dbReference type="ARBA" id="ARBA00013025"/>
    </source>
</evidence>
<dbReference type="AlphaFoldDB" id="A0A448YSZ1"/>
<accession>A0A448YSZ1</accession>
<dbReference type="GO" id="GO:0005829">
    <property type="term" value="C:cytosol"/>
    <property type="evidence" value="ECO:0007669"/>
    <property type="project" value="TreeGrafter"/>
</dbReference>
<dbReference type="PANTHER" id="PTHR11136:SF5">
    <property type="entry name" value="FOLYLPOLYGLUTAMATE SYNTHASE, MITOCHONDRIAL"/>
    <property type="match status" value="1"/>
</dbReference>
<keyword evidence="15 23" id="KW-0460">Magnesium</keyword>
<evidence type="ECO:0000256" key="11">
    <source>
        <dbReference type="ARBA" id="ARBA00022723"/>
    </source>
</evidence>
<keyword evidence="13" id="KW-0999">Mitochondrion inner membrane</keyword>
<evidence type="ECO:0000256" key="21">
    <source>
        <dbReference type="PIRNR" id="PIRNR038895"/>
    </source>
</evidence>
<feature type="region of interest" description="Disordered" evidence="24">
    <location>
        <begin position="125"/>
        <end position="147"/>
    </location>
</feature>
<dbReference type="STRING" id="13370.A0A448YSZ1"/>
<dbReference type="GO" id="GO:0005759">
    <property type="term" value="C:mitochondrial matrix"/>
    <property type="evidence" value="ECO:0007669"/>
    <property type="project" value="UniProtKB-SubCell"/>
</dbReference>
<comment type="catalytic activity">
    <reaction evidence="20 21">
        <text>(6S)-5,6,7,8-tetrahydrofolyl-(gamma-L-Glu)(n) + L-glutamate + ATP = (6S)-5,6,7,8-tetrahydrofolyl-(gamma-L-Glu)(n+1) + ADP + phosphate + H(+)</text>
        <dbReference type="Rhea" id="RHEA:10580"/>
        <dbReference type="Rhea" id="RHEA-COMP:14738"/>
        <dbReference type="Rhea" id="RHEA-COMP:14740"/>
        <dbReference type="ChEBI" id="CHEBI:15378"/>
        <dbReference type="ChEBI" id="CHEBI:29985"/>
        <dbReference type="ChEBI" id="CHEBI:30616"/>
        <dbReference type="ChEBI" id="CHEBI:43474"/>
        <dbReference type="ChEBI" id="CHEBI:141005"/>
        <dbReference type="ChEBI" id="CHEBI:456216"/>
        <dbReference type="EC" id="6.3.2.17"/>
    </reaction>
</comment>
<evidence type="ECO:0000256" key="4">
    <source>
        <dbReference type="ARBA" id="ARBA00005150"/>
    </source>
</evidence>
<evidence type="ECO:0000256" key="23">
    <source>
        <dbReference type="PIRSR" id="PIRSR038895-2"/>
    </source>
</evidence>
<dbReference type="GO" id="GO:0046872">
    <property type="term" value="F:metal ion binding"/>
    <property type="evidence" value="ECO:0007669"/>
    <property type="project" value="UniProtKB-KW"/>
</dbReference>
<comment type="cofactor">
    <cofactor evidence="21">
        <name>a monovalent cation</name>
        <dbReference type="ChEBI" id="CHEBI:60242"/>
    </cofactor>
    <text evidence="21">A monovalent cation.</text>
</comment>
<dbReference type="UniPathway" id="UPA00850"/>
<evidence type="ECO:0000256" key="7">
    <source>
        <dbReference type="ARBA" id="ARBA00018660"/>
    </source>
</evidence>
<dbReference type="InterPro" id="IPR018109">
    <property type="entry name" value="Folylpolyglutamate_synth_CS"/>
</dbReference>
<dbReference type="GO" id="GO:0005524">
    <property type="term" value="F:ATP binding"/>
    <property type="evidence" value="ECO:0007669"/>
    <property type="project" value="UniProtKB-KW"/>
</dbReference>
<evidence type="ECO:0000256" key="14">
    <source>
        <dbReference type="ARBA" id="ARBA00022840"/>
    </source>
</evidence>
<comment type="subcellular location">
    <subcellularLocation>
        <location evidence="3">Cytoplasm</location>
    </subcellularLocation>
    <subcellularLocation>
        <location evidence="1">Mitochondrion inner membrane</location>
    </subcellularLocation>
    <subcellularLocation>
        <location evidence="2">Mitochondrion matrix</location>
    </subcellularLocation>
</comment>
<proteinExistence type="inferred from homology"/>
<keyword evidence="8" id="KW-0963">Cytoplasm</keyword>
<evidence type="ECO:0000256" key="16">
    <source>
        <dbReference type="ARBA" id="ARBA00023128"/>
    </source>
</evidence>
<dbReference type="GO" id="GO:0005743">
    <property type="term" value="C:mitochondrial inner membrane"/>
    <property type="evidence" value="ECO:0007669"/>
    <property type="project" value="UniProtKB-SubCell"/>
</dbReference>
<feature type="binding site" evidence="22">
    <location>
        <position position="378"/>
    </location>
    <ligand>
        <name>ATP</name>
        <dbReference type="ChEBI" id="CHEBI:30616"/>
    </ligand>
</feature>
<comment type="similarity">
    <text evidence="5 21">Belongs to the folylpolyglutamate synthase family.</text>
</comment>
<evidence type="ECO:0000256" key="18">
    <source>
        <dbReference type="ARBA" id="ARBA00030592"/>
    </source>
</evidence>
<dbReference type="EC" id="6.3.2.17" evidence="6 21"/>
<evidence type="ECO:0000256" key="13">
    <source>
        <dbReference type="ARBA" id="ARBA00022792"/>
    </source>
</evidence>
<dbReference type="InterPro" id="IPR036615">
    <property type="entry name" value="Mur_ligase_C_dom_sf"/>
</dbReference>
<protein>
    <recommendedName>
        <fullName evidence="7 21">Folylpolyglutamate synthase</fullName>
        <ecNumber evidence="6 21">6.3.2.17</ecNumber>
    </recommendedName>
    <alternativeName>
        <fullName evidence="19 21">Folylpoly-gamma-glutamate synthetase</fullName>
    </alternativeName>
    <alternativeName>
        <fullName evidence="18 21">Tetrahydrofolylpolyglutamate synthase</fullName>
    </alternativeName>
</protein>
<dbReference type="FunCoup" id="A0A448YSZ1">
    <property type="interactions" value="657"/>
</dbReference>
<feature type="binding site" evidence="22">
    <location>
        <position position="395"/>
    </location>
    <ligand>
        <name>ATP</name>
        <dbReference type="ChEBI" id="CHEBI:30616"/>
    </ligand>
</feature>
<comment type="function">
    <text evidence="21">Catalyzes conversion of folates to polyglutamate derivatives allowing concentration of folate compounds in the cell and the intracellular retention of these cofactors, which are important substrates for most of the folate-dependent enzymes that are involved in one-carbon transfer reactions involved in purine, pyrimidine and amino acid synthesis.</text>
</comment>
<evidence type="ECO:0000256" key="9">
    <source>
        <dbReference type="ARBA" id="ARBA00022563"/>
    </source>
</evidence>
<keyword evidence="12 22" id="KW-0547">Nucleotide-binding</keyword>
<dbReference type="Gene3D" id="3.90.190.20">
    <property type="entry name" value="Mur ligase, C-terminal domain"/>
    <property type="match status" value="1"/>
</dbReference>
<evidence type="ECO:0000256" key="15">
    <source>
        <dbReference type="ARBA" id="ARBA00022842"/>
    </source>
</evidence>
<feature type="compositionally biased region" description="Low complexity" evidence="24">
    <location>
        <begin position="125"/>
        <end position="135"/>
    </location>
</feature>
<evidence type="ECO:0000256" key="20">
    <source>
        <dbReference type="ARBA" id="ARBA00047493"/>
    </source>
</evidence>
<evidence type="ECO:0000256" key="22">
    <source>
        <dbReference type="PIRSR" id="PIRSR038895-1"/>
    </source>
</evidence>
<dbReference type="GO" id="GO:0004326">
    <property type="term" value="F:tetrahydrofolylpolyglutamate synthase activity"/>
    <property type="evidence" value="ECO:0007669"/>
    <property type="project" value="UniProtKB-EC"/>
</dbReference>
<dbReference type="Gene3D" id="3.40.1190.10">
    <property type="entry name" value="Mur-like, catalytic domain"/>
    <property type="match status" value="1"/>
</dbReference>
<dbReference type="Proteomes" id="UP000290900">
    <property type="component" value="Unassembled WGS sequence"/>
</dbReference>
<dbReference type="PIRSF" id="PIRSF038895">
    <property type="entry name" value="FPGS"/>
    <property type="match status" value="1"/>
</dbReference>
<dbReference type="InterPro" id="IPR036565">
    <property type="entry name" value="Mur-like_cat_sf"/>
</dbReference>
<keyword evidence="14 22" id="KW-0067">ATP-binding</keyword>
<evidence type="ECO:0000256" key="12">
    <source>
        <dbReference type="ARBA" id="ARBA00022741"/>
    </source>
</evidence>
<dbReference type="InParanoid" id="A0A448YSZ1"/>
<gene>
    <name evidence="25" type="ORF">BRENAR_LOCUS4773</name>
</gene>
<sequence length="550" mass="61090">MTDTHLSEASNSNSSILNKPMLRRTYKDAVNALNSLQSNFATIDAVRKSGINRSPVLIPEMIEWARRIGYKPSDLDKLNIVHVTGTKGKGSTCAFVNSILSQFRSPATFVRSGVSPVIAEPEATSPITTTTTASSAPPPPPPSTLGTSRITKIGLYTSPHLKSVRERIMINGKPVSEELFARYFFEVWDRLDKSTSDTTVFPHMGPGVKPAYFRYLTLLSFHTFIREGVDSAVFEVGIGGEYDSTNIIEHPTACGIATLGLDHTQVLGNTLESIAWNKSGIFKPGSACFSVRQTDEAATKMIEERAKEKQVGSFEWVDVRPDVQELKLGINGDFQVQNASLAVALCYAHLQKLGFNIDTDTLPDQFINGLEQARWPGRCQVLPDKLRNDLIWYIDGAHTKESIEGSTHWFTTVTNPERSRVLLFNQQTRDPERLLNVLHNEMEKGKLRFDHVVFTTNVTWSSGDYSEDLVSLNTSSQQVDSLQVQTLSAEIWNKLDKKSRKHIFHDIETGVNFIRSLEGPLDVFVCGSLHLVGGFLVVLESKEGKMVNGL</sequence>
<feature type="binding site" evidence="23">
    <location>
        <position position="158"/>
    </location>
    <ligand>
        <name>Mg(2+)</name>
        <dbReference type="ChEBI" id="CHEBI:18420"/>
        <label>1</label>
    </ligand>
</feature>
<keyword evidence="10 21" id="KW-0436">Ligase</keyword>
<dbReference type="OrthoDB" id="5212574at2759"/>
<evidence type="ECO:0000256" key="2">
    <source>
        <dbReference type="ARBA" id="ARBA00004305"/>
    </source>
</evidence>
<evidence type="ECO:0000256" key="24">
    <source>
        <dbReference type="SAM" id="MobiDB-lite"/>
    </source>
</evidence>
<evidence type="ECO:0000256" key="8">
    <source>
        <dbReference type="ARBA" id="ARBA00022490"/>
    </source>
</evidence>
<keyword evidence="9 21" id="KW-0554">One-carbon metabolism</keyword>
<evidence type="ECO:0000313" key="26">
    <source>
        <dbReference type="Proteomes" id="UP000290900"/>
    </source>
</evidence>
<evidence type="ECO:0000256" key="10">
    <source>
        <dbReference type="ARBA" id="ARBA00022598"/>
    </source>
</evidence>
<name>A0A448YSZ1_BRENA</name>
<evidence type="ECO:0000256" key="1">
    <source>
        <dbReference type="ARBA" id="ARBA00004273"/>
    </source>
</evidence>
<reference evidence="25 26" key="1">
    <citation type="submission" date="2018-12" db="EMBL/GenBank/DDBJ databases">
        <authorList>
            <person name="Tiukova I."/>
            <person name="Dainat J."/>
        </authorList>
    </citation>
    <scope>NUCLEOTIDE SEQUENCE [LARGE SCALE GENOMIC DNA]</scope>
</reference>
<comment type="pathway">
    <text evidence="4 21">Cofactor biosynthesis; tetrahydrofolylpolyglutamate biosynthesis.</text>
</comment>
<dbReference type="PANTHER" id="PTHR11136">
    <property type="entry name" value="FOLYLPOLYGLUTAMATE SYNTHASE-RELATED"/>
    <property type="match status" value="1"/>
</dbReference>
<dbReference type="PROSITE" id="PS01012">
    <property type="entry name" value="FOLYLPOLYGLU_SYNT_2"/>
    <property type="match status" value="1"/>
</dbReference>
<feature type="binding site" evidence="23">
    <location>
        <position position="235"/>
    </location>
    <ligand>
        <name>Mg(2+)</name>
        <dbReference type="ChEBI" id="CHEBI:18420"/>
        <label>1</label>
    </ligand>
</feature>
<feature type="binding site" evidence="23">
    <location>
        <position position="263"/>
    </location>
    <ligand>
        <name>Mg(2+)</name>
        <dbReference type="ChEBI" id="CHEBI:18420"/>
        <label>1</label>
    </ligand>
</feature>
<dbReference type="SUPFAM" id="SSF53623">
    <property type="entry name" value="MurD-like peptide ligases, catalytic domain"/>
    <property type="match status" value="2"/>
</dbReference>
<dbReference type="NCBIfam" id="TIGR01499">
    <property type="entry name" value="folC"/>
    <property type="match status" value="1"/>
</dbReference>
<evidence type="ECO:0000256" key="3">
    <source>
        <dbReference type="ARBA" id="ARBA00004496"/>
    </source>
</evidence>
<dbReference type="SUPFAM" id="SSF53244">
    <property type="entry name" value="MurD-like peptide ligases, peptide-binding domain"/>
    <property type="match status" value="1"/>
</dbReference>
<dbReference type="GO" id="GO:0006730">
    <property type="term" value="P:one-carbon metabolic process"/>
    <property type="evidence" value="ECO:0007669"/>
    <property type="project" value="UniProtKB-KW"/>
</dbReference>
<evidence type="ECO:0000256" key="19">
    <source>
        <dbReference type="ARBA" id="ARBA00030876"/>
    </source>
</evidence>
<evidence type="ECO:0000256" key="5">
    <source>
        <dbReference type="ARBA" id="ARBA00008276"/>
    </source>
</evidence>